<evidence type="ECO:0000313" key="5">
    <source>
        <dbReference type="Proteomes" id="UP000034076"/>
    </source>
</evidence>
<dbReference type="Proteomes" id="UP000034076">
    <property type="component" value="Unassembled WGS sequence"/>
</dbReference>
<dbReference type="SUPFAM" id="SSF55469">
    <property type="entry name" value="FMN-dependent nitroreductase-like"/>
    <property type="match status" value="1"/>
</dbReference>
<evidence type="ECO:0000313" key="4">
    <source>
        <dbReference type="EMBL" id="KKI50992.1"/>
    </source>
</evidence>
<comment type="similarity">
    <text evidence="1">Belongs to the nitroreductase family.</text>
</comment>
<protein>
    <recommendedName>
        <fullName evidence="3">Putative nitroreductase TM1586 domain-containing protein</fullName>
    </recommendedName>
</protein>
<dbReference type="GO" id="GO:0016491">
    <property type="term" value="F:oxidoreductase activity"/>
    <property type="evidence" value="ECO:0007669"/>
    <property type="project" value="UniProtKB-KW"/>
</dbReference>
<dbReference type="PANTHER" id="PTHR43673">
    <property type="entry name" value="NAD(P)H NITROREDUCTASE YDGI-RELATED"/>
    <property type="match status" value="1"/>
</dbReference>
<evidence type="ECO:0000256" key="2">
    <source>
        <dbReference type="ARBA" id="ARBA00023002"/>
    </source>
</evidence>
<proteinExistence type="inferred from homology"/>
<dbReference type="Gene3D" id="3.40.109.10">
    <property type="entry name" value="NADH Oxidase"/>
    <property type="match status" value="1"/>
</dbReference>
<dbReference type="OrthoDB" id="9814075at2"/>
<dbReference type="Pfam" id="PF14512">
    <property type="entry name" value="TM1586_NiRdase"/>
    <property type="match status" value="1"/>
</dbReference>
<evidence type="ECO:0000259" key="3">
    <source>
        <dbReference type="Pfam" id="PF14512"/>
    </source>
</evidence>
<dbReference type="PANTHER" id="PTHR43673:SF10">
    <property type="entry name" value="NADH DEHYDROGENASE_NAD(P)H NITROREDUCTASE XCC3605-RELATED"/>
    <property type="match status" value="1"/>
</dbReference>
<keyword evidence="5" id="KW-1185">Reference proteome</keyword>
<keyword evidence="2" id="KW-0560">Oxidoreductase</keyword>
<comment type="caution">
    <text evidence="4">The sequence shown here is derived from an EMBL/GenBank/DDBJ whole genome shotgun (WGS) entry which is preliminary data.</text>
</comment>
<organism evidence="4 5">
    <name type="scientific">Christensenella hongkongensis</name>
    <dbReference type="NCBI Taxonomy" id="270498"/>
    <lineage>
        <taxon>Bacteria</taxon>
        <taxon>Bacillati</taxon>
        <taxon>Bacillota</taxon>
        <taxon>Clostridia</taxon>
        <taxon>Christensenellales</taxon>
        <taxon>Christensenellaceae</taxon>
        <taxon>Christensenella</taxon>
    </lineage>
</organism>
<reference evidence="4 5" key="1">
    <citation type="submission" date="2015-04" db="EMBL/GenBank/DDBJ databases">
        <title>Draft genome sequence of bacteremic isolate Catabacter hongkongensis type strain HKU16T.</title>
        <authorList>
            <person name="Lau S.K."/>
            <person name="Teng J.L."/>
            <person name="Huang Y."/>
            <person name="Curreem S.O."/>
            <person name="Tsui S.K."/>
            <person name="Woo P.C."/>
        </authorList>
    </citation>
    <scope>NUCLEOTIDE SEQUENCE [LARGE SCALE GENOMIC DNA]</scope>
    <source>
        <strain evidence="4 5">HKU16</strain>
    </source>
</reference>
<dbReference type="STRING" id="270498.CHK_1379"/>
<dbReference type="EMBL" id="LAYJ01000088">
    <property type="protein sequence ID" value="KKI50992.1"/>
    <property type="molecule type" value="Genomic_DNA"/>
</dbReference>
<evidence type="ECO:0000256" key="1">
    <source>
        <dbReference type="ARBA" id="ARBA00007118"/>
    </source>
</evidence>
<accession>A0A0M2NKN3</accession>
<dbReference type="RefSeq" id="WP_046443265.1">
    <property type="nucleotide sequence ID" value="NZ_JAXDTA010000246.1"/>
</dbReference>
<dbReference type="InterPro" id="IPR000415">
    <property type="entry name" value="Nitroreductase-like"/>
</dbReference>
<dbReference type="Gene3D" id="3.40.109.30">
    <property type="entry name" value="putative nitroreductase (tm1586), domain 2"/>
    <property type="match status" value="1"/>
</dbReference>
<dbReference type="CDD" id="cd02062">
    <property type="entry name" value="Nitro_FMN_reductase"/>
    <property type="match status" value="1"/>
</dbReference>
<gene>
    <name evidence="4" type="ORF">CHK_1379</name>
</gene>
<dbReference type="AlphaFoldDB" id="A0A0M2NKN3"/>
<sequence length="240" mass="26860">MDYEALYEAIFHRRSVRKYDSAPLPDETIAELAEVIEKLIPLRPEIQTDIRILGPGDIRTNAPHCICVYSEKKEGHRMNAGFLAEQIDLYLSSKNIGACWLGTTKPDKNKVAAPAGMEWVISLCFGTPAQPMHREGAEQFNRKSLNEISSITDLFHVLEAVRLAPSAMNKQPWYFSGTAEDVVVSRKKSLLLGNLNQVDVGIALCCFFLAVKHQGKNAEFSFEPQTVPDKHIFMARAKVV</sequence>
<feature type="domain" description="Putative nitroreductase TM1586" evidence="3">
    <location>
        <begin position="6"/>
        <end position="210"/>
    </location>
</feature>
<dbReference type="InterPro" id="IPR029478">
    <property type="entry name" value="TM1586_NiRdase"/>
</dbReference>
<name>A0A0M2NKN3_9FIRM</name>